<dbReference type="InterPro" id="IPR000215">
    <property type="entry name" value="Serpin_fam"/>
</dbReference>
<dbReference type="GO" id="GO:0005615">
    <property type="term" value="C:extracellular space"/>
    <property type="evidence" value="ECO:0007669"/>
    <property type="project" value="InterPro"/>
</dbReference>
<evidence type="ECO:0000313" key="4">
    <source>
        <dbReference type="Proteomes" id="UP000265325"/>
    </source>
</evidence>
<evidence type="ECO:0000256" key="1">
    <source>
        <dbReference type="RuleBase" id="RU000411"/>
    </source>
</evidence>
<dbReference type="Gene3D" id="2.30.39.10">
    <property type="entry name" value="Alpha-1-antitrypsin, domain 1"/>
    <property type="match status" value="1"/>
</dbReference>
<sequence length="358" mass="36714">MTGTDAIRELAGDWLALPGEEGRDFVVSPAGLWLALTAVASGAGGRTAEELRALLGAAGPEAADAVTAVARSLAAGGGTDVAAGVWSRVPLLAGFRERLPEVGFGVLDEGARDGIDAWVRKATGGRIEALPLTLDGREDLVLVGALALKAAWLARFPGHLTRDEPFTRGDGAVVPVPTMHQRIPATWAWRTAGATVVELPCEGGDGAVRVRFVLGAPGDGPAAVLPAAWAGPAGREAVRAEAVDLALPRFTLRTVTDVHARLPGLGVRRALRPGADFSGLSPQPLYVSAAVQEALVEIAEEGVEAAAVTAVAMTRSAAPPARLTVERIAFDRPFGVVVLAGAGAGELPLFVGWRSGVA</sequence>
<accession>A0A2P2GVJ7</accession>
<keyword evidence="4" id="KW-1185">Reference proteome</keyword>
<organism evidence="3 4">
    <name type="scientific">Streptomyces showdoensis</name>
    <dbReference type="NCBI Taxonomy" id="68268"/>
    <lineage>
        <taxon>Bacteria</taxon>
        <taxon>Bacillati</taxon>
        <taxon>Actinomycetota</taxon>
        <taxon>Actinomycetes</taxon>
        <taxon>Kitasatosporales</taxon>
        <taxon>Streptomycetaceae</taxon>
        <taxon>Streptomyces</taxon>
    </lineage>
</organism>
<dbReference type="Gene3D" id="3.30.497.10">
    <property type="entry name" value="Antithrombin, subunit I, domain 2"/>
    <property type="match status" value="1"/>
</dbReference>
<reference evidence="3 4" key="1">
    <citation type="submission" date="2015-05" db="EMBL/GenBank/DDBJ databases">
        <title>Draft Genome assembly of Streptomyces showdoensis.</title>
        <authorList>
            <person name="Thapa K.K."/>
            <person name="Metsa-Ketela M."/>
        </authorList>
    </citation>
    <scope>NUCLEOTIDE SEQUENCE [LARGE SCALE GENOMIC DNA]</scope>
    <source>
        <strain evidence="3 4">ATCC 15227</strain>
    </source>
</reference>
<dbReference type="InterPro" id="IPR036186">
    <property type="entry name" value="Serpin_sf"/>
</dbReference>
<dbReference type="AlphaFoldDB" id="A0A2P2GVJ7"/>
<dbReference type="GO" id="GO:0004867">
    <property type="term" value="F:serine-type endopeptidase inhibitor activity"/>
    <property type="evidence" value="ECO:0007669"/>
    <property type="project" value="InterPro"/>
</dbReference>
<comment type="caution">
    <text evidence="3">The sequence shown here is derived from an EMBL/GenBank/DDBJ whole genome shotgun (WGS) entry which is preliminary data.</text>
</comment>
<dbReference type="Proteomes" id="UP000265325">
    <property type="component" value="Unassembled WGS sequence"/>
</dbReference>
<feature type="domain" description="Serpin" evidence="2">
    <location>
        <begin position="4"/>
        <end position="352"/>
    </location>
</feature>
<gene>
    <name evidence="3" type="ORF">VO63_05570</name>
</gene>
<dbReference type="SMART" id="SM00093">
    <property type="entry name" value="SERPIN"/>
    <property type="match status" value="1"/>
</dbReference>
<dbReference type="PANTHER" id="PTHR11461">
    <property type="entry name" value="SERINE PROTEASE INHIBITOR, SERPIN"/>
    <property type="match status" value="1"/>
</dbReference>
<evidence type="ECO:0000313" key="3">
    <source>
        <dbReference type="EMBL" id="KKZ74909.1"/>
    </source>
</evidence>
<dbReference type="PANTHER" id="PTHR11461:SF211">
    <property type="entry name" value="GH10112P-RELATED"/>
    <property type="match status" value="1"/>
</dbReference>
<dbReference type="InterPro" id="IPR023796">
    <property type="entry name" value="Serpin_dom"/>
</dbReference>
<proteinExistence type="inferred from homology"/>
<dbReference type="InterPro" id="IPR042178">
    <property type="entry name" value="Serpin_sf_1"/>
</dbReference>
<dbReference type="SUPFAM" id="SSF56574">
    <property type="entry name" value="Serpins"/>
    <property type="match status" value="1"/>
</dbReference>
<dbReference type="OrthoDB" id="9764871at2"/>
<name>A0A2P2GVJ7_STREW</name>
<dbReference type="InterPro" id="IPR042185">
    <property type="entry name" value="Serpin_sf_2"/>
</dbReference>
<dbReference type="EMBL" id="LAQS01000006">
    <property type="protein sequence ID" value="KKZ74909.1"/>
    <property type="molecule type" value="Genomic_DNA"/>
</dbReference>
<dbReference type="Pfam" id="PF00079">
    <property type="entry name" value="Serpin"/>
    <property type="match status" value="1"/>
</dbReference>
<comment type="similarity">
    <text evidence="1">Belongs to the serpin family.</text>
</comment>
<evidence type="ECO:0000259" key="2">
    <source>
        <dbReference type="SMART" id="SM00093"/>
    </source>
</evidence>
<dbReference type="RefSeq" id="WP_046906410.1">
    <property type="nucleotide sequence ID" value="NZ_BAAAXG010000026.1"/>
</dbReference>
<protein>
    <recommendedName>
        <fullName evidence="2">Serpin domain-containing protein</fullName>
    </recommendedName>
</protein>